<gene>
    <name evidence="2" type="ORF">CEXT_142701</name>
</gene>
<evidence type="ECO:0000313" key="2">
    <source>
        <dbReference type="EMBL" id="GIY58755.1"/>
    </source>
</evidence>
<protein>
    <submittedName>
        <fullName evidence="2">Uncharacterized protein</fullName>
    </submittedName>
</protein>
<accession>A0AAV4UMV4</accession>
<sequence>MISKVGYTSVRQRRRLDEKEKEKGCPCKKESPNFENSNKTMRTINMVPMLPRGTLTIAWGVVPSHGGGHYLRPRIIPLFRHWTQCIVTISGMLICVSRKAICT</sequence>
<evidence type="ECO:0000256" key="1">
    <source>
        <dbReference type="SAM" id="MobiDB-lite"/>
    </source>
</evidence>
<dbReference type="AlphaFoldDB" id="A0AAV4UMV4"/>
<organism evidence="2 3">
    <name type="scientific">Caerostris extrusa</name>
    <name type="common">Bark spider</name>
    <name type="synonym">Caerostris bankana</name>
    <dbReference type="NCBI Taxonomy" id="172846"/>
    <lineage>
        <taxon>Eukaryota</taxon>
        <taxon>Metazoa</taxon>
        <taxon>Ecdysozoa</taxon>
        <taxon>Arthropoda</taxon>
        <taxon>Chelicerata</taxon>
        <taxon>Arachnida</taxon>
        <taxon>Araneae</taxon>
        <taxon>Araneomorphae</taxon>
        <taxon>Entelegynae</taxon>
        <taxon>Araneoidea</taxon>
        <taxon>Araneidae</taxon>
        <taxon>Caerostris</taxon>
    </lineage>
</organism>
<dbReference type="EMBL" id="BPLR01013102">
    <property type="protein sequence ID" value="GIY58755.1"/>
    <property type="molecule type" value="Genomic_DNA"/>
</dbReference>
<name>A0AAV4UMV4_CAEEX</name>
<reference evidence="2 3" key="1">
    <citation type="submission" date="2021-06" db="EMBL/GenBank/DDBJ databases">
        <title>Caerostris extrusa draft genome.</title>
        <authorList>
            <person name="Kono N."/>
            <person name="Arakawa K."/>
        </authorList>
    </citation>
    <scope>NUCLEOTIDE SEQUENCE [LARGE SCALE GENOMIC DNA]</scope>
</reference>
<dbReference type="Proteomes" id="UP001054945">
    <property type="component" value="Unassembled WGS sequence"/>
</dbReference>
<comment type="caution">
    <text evidence="2">The sequence shown here is derived from an EMBL/GenBank/DDBJ whole genome shotgun (WGS) entry which is preliminary data.</text>
</comment>
<feature type="compositionally biased region" description="Basic and acidic residues" evidence="1">
    <location>
        <begin position="15"/>
        <end position="32"/>
    </location>
</feature>
<proteinExistence type="predicted"/>
<evidence type="ECO:0000313" key="3">
    <source>
        <dbReference type="Proteomes" id="UP001054945"/>
    </source>
</evidence>
<keyword evidence="3" id="KW-1185">Reference proteome</keyword>
<feature type="region of interest" description="Disordered" evidence="1">
    <location>
        <begin position="13"/>
        <end position="38"/>
    </location>
</feature>